<organism evidence="1 2">
    <name type="scientific">Salinispora tropica (strain ATCC BAA-916 / DSM 44818 / JCM 13857 / NBRC 105044 / CNB-440)</name>
    <dbReference type="NCBI Taxonomy" id="369723"/>
    <lineage>
        <taxon>Bacteria</taxon>
        <taxon>Bacillati</taxon>
        <taxon>Actinomycetota</taxon>
        <taxon>Actinomycetes</taxon>
        <taxon>Micromonosporales</taxon>
        <taxon>Micromonosporaceae</taxon>
        <taxon>Salinispora</taxon>
    </lineage>
</organism>
<gene>
    <name evidence="1" type="ordered locus">Strop_1058</name>
</gene>
<accession>A4X3T1</accession>
<dbReference type="EMBL" id="CP000667">
    <property type="protein sequence ID" value="ABP53531.1"/>
    <property type="molecule type" value="Genomic_DNA"/>
</dbReference>
<protein>
    <submittedName>
        <fullName evidence="1">Uncharacterized protein</fullName>
    </submittedName>
</protein>
<dbReference type="Proteomes" id="UP000000235">
    <property type="component" value="Chromosome"/>
</dbReference>
<keyword evidence="2" id="KW-1185">Reference proteome</keyword>
<reference evidence="2" key="1">
    <citation type="journal article" date="2007" name="Proc. Natl. Acad. Sci. U.S.A.">
        <title>Genome sequencing reveals complex secondary metabolome in the marine actinomycete Salinispora tropica.</title>
        <authorList>
            <person name="Udwary D.W."/>
            <person name="Zeigler L."/>
            <person name="Asolkar R.N."/>
            <person name="Singan V."/>
            <person name="Lapidus A."/>
            <person name="Fenical W."/>
            <person name="Jensen P.R."/>
            <person name="Moore B.S."/>
        </authorList>
    </citation>
    <scope>NUCLEOTIDE SEQUENCE [LARGE SCALE GENOMIC DNA]</scope>
    <source>
        <strain evidence="2">ATCC BAA-916 / DSM 44818 / CNB-440</strain>
    </source>
</reference>
<name>A4X3T1_SALTO</name>
<sequence>MVTIKPATLHQVDDNRLVGLASTLAGERLMCVRYASPSGSSWVNYSDLEGVHEVDMGVELATESGLVLELSWATPGREEGLALALGRGENRASSDLIDYEDVGGVQDWSSVLGYFVEEVAVAFYVHDEGSSVRPWSFRIGVSNGSSVTVALGETSDHSIRYLPDNLVVIFGEATARNYEVSDSLQSAWGETVIYAE</sequence>
<evidence type="ECO:0000313" key="2">
    <source>
        <dbReference type="Proteomes" id="UP000000235"/>
    </source>
</evidence>
<dbReference type="eggNOG" id="ENOG50348JP">
    <property type="taxonomic scope" value="Bacteria"/>
</dbReference>
<dbReference type="KEGG" id="stp:Strop_1058"/>
<dbReference type="STRING" id="369723.Strop_1058"/>
<proteinExistence type="predicted"/>
<dbReference type="HOGENOM" id="CLU_1389365_0_0_11"/>
<evidence type="ECO:0000313" key="1">
    <source>
        <dbReference type="EMBL" id="ABP53531.1"/>
    </source>
</evidence>
<dbReference type="AlphaFoldDB" id="A4X3T1"/>